<keyword evidence="2" id="KW-1185">Reference proteome</keyword>
<dbReference type="AlphaFoldDB" id="A0A6H1TYW3"/>
<name>A0A6H1TYW3_9CYAN</name>
<accession>A0A6H1TYW3</accession>
<dbReference type="RefSeq" id="WP_168569490.1">
    <property type="nucleotide sequence ID" value="NZ_CP051167.1"/>
</dbReference>
<proteinExistence type="predicted"/>
<dbReference type="Proteomes" id="UP000500857">
    <property type="component" value="Chromosome"/>
</dbReference>
<gene>
    <name evidence="1" type="ORF">HCG48_12700</name>
</gene>
<sequence length="252" mass="28859">MPRLQLPDCPNVSLVAFYGDKPPELSATIAELHERLSASLSGNFHPYRLAQIHATAIGCEGVKTDGAIVGKWFLERREEVRSLELDRFILYARRFPRVRVRFGGYDRATDYGFLSRQRHPAERSFQFQGNLAVLVGWIEDNGTFPATVDRFRRGAQAYNLLHKFHDRPETFDNDIYLRLGGVRQPLAEDERDRVEREIREFLSARPPVEVPLTPEQLAFVGYRDLCLTPETTTAIALSQVRAIDLEALYPEI</sequence>
<reference evidence="1 2" key="1">
    <citation type="submission" date="2020-04" db="EMBL/GenBank/DDBJ databases">
        <authorList>
            <person name="Basu S."/>
            <person name="Maruthanayagam V."/>
            <person name="Chakraborty S."/>
            <person name="Pramanik A."/>
            <person name="Mukherjee J."/>
            <person name="Brink B."/>
        </authorList>
    </citation>
    <scope>NUCLEOTIDE SEQUENCE [LARGE SCALE GENOMIC DNA]</scope>
    <source>
        <strain evidence="1 2">AP17</strain>
    </source>
</reference>
<dbReference type="KEGG" id="oxy:HCG48_12700"/>
<evidence type="ECO:0000313" key="1">
    <source>
        <dbReference type="EMBL" id="QIZ71337.1"/>
    </source>
</evidence>
<dbReference type="EMBL" id="CP051167">
    <property type="protein sequence ID" value="QIZ71337.1"/>
    <property type="molecule type" value="Genomic_DNA"/>
</dbReference>
<protein>
    <submittedName>
        <fullName evidence="1">Uncharacterized protein</fullName>
    </submittedName>
</protein>
<evidence type="ECO:0000313" key="2">
    <source>
        <dbReference type="Proteomes" id="UP000500857"/>
    </source>
</evidence>
<organism evidence="1 2">
    <name type="scientific">Oxynema aestuarii AP17</name>
    <dbReference type="NCBI Taxonomy" id="2064643"/>
    <lineage>
        <taxon>Bacteria</taxon>
        <taxon>Bacillati</taxon>
        <taxon>Cyanobacteriota</taxon>
        <taxon>Cyanophyceae</taxon>
        <taxon>Oscillatoriophycideae</taxon>
        <taxon>Oscillatoriales</taxon>
        <taxon>Oscillatoriaceae</taxon>
        <taxon>Oxynema</taxon>
        <taxon>Oxynema aestuarii</taxon>
    </lineage>
</organism>